<evidence type="ECO:0000256" key="5">
    <source>
        <dbReference type="ARBA" id="ARBA00022692"/>
    </source>
</evidence>
<evidence type="ECO:0000313" key="8">
    <source>
        <dbReference type="EMBL" id="ANQ12686.1"/>
    </source>
</evidence>
<dbReference type="GO" id="GO:0009279">
    <property type="term" value="C:cell outer membrane"/>
    <property type="evidence" value="ECO:0007669"/>
    <property type="project" value="UniProtKB-SubCell"/>
</dbReference>
<dbReference type="PANTHER" id="PTHR30026:SF22">
    <property type="entry name" value="OUTER MEMBRANE EFFLUX PROTEIN"/>
    <property type="match status" value="1"/>
</dbReference>
<dbReference type="InterPro" id="IPR003423">
    <property type="entry name" value="OMP_efflux"/>
</dbReference>
<reference evidence="8 9" key="1">
    <citation type="submission" date="2016-07" db="EMBL/GenBank/DDBJ databases">
        <title>Developing Vibrio natriegens as a novel, fast-growing host for biotechnology.</title>
        <authorList>
            <person name="Weinstock M.T."/>
            <person name="Hesek E.D."/>
            <person name="Wilson C.M."/>
            <person name="Gibson D.G."/>
        </authorList>
    </citation>
    <scope>NUCLEOTIDE SEQUENCE [LARGE SCALE GENOMIC DNA]</scope>
    <source>
        <strain evidence="8 9">ATCC 14048</strain>
    </source>
</reference>
<sequence>MVSIPVFGQTLEQAVTLTLQNNPDIKSAFNEFTSKRYVNDASTGAYLPSIDLDAGIGYEGLDPSDEVARGDTDYTRKEASVTLTQLIWDGSATLNDIDRTAADAESVRFQLLADASDKALEVAKVYLDAVKAYEVLKLSEDNLAVHKDIYSDISKRVTSGIGSTADLTQVEARIAKAHGNLAAAQNNLYDTHTMFTRLVGQSPQGLIFPRADENFLPYTVDEAVSTAYELHPVIQVALADVDSAKFQYKQSKGVYYPTISIEASQTWRDDADGLKGRSDETLAMLRLRYNLFNGGSDVANADSFAYQLNKAKDLRESAYRNVEEGLKLSWTALDLTLQQKEFLSDHVDSASETVIAYEKQYKIGQRTLLDVLNTQNELFEARKDYLDAKYAEQFAKYRVMNATGQLLSALRVEVPQEWLDKVEY</sequence>
<dbReference type="Gene3D" id="1.20.1600.10">
    <property type="entry name" value="Outer membrane efflux proteins (OEP)"/>
    <property type="match status" value="1"/>
</dbReference>
<dbReference type="GO" id="GO:0015288">
    <property type="term" value="F:porin activity"/>
    <property type="evidence" value="ECO:0007669"/>
    <property type="project" value="TreeGrafter"/>
</dbReference>
<dbReference type="InterPro" id="IPR051906">
    <property type="entry name" value="TolC-like"/>
</dbReference>
<proteinExistence type="inferred from homology"/>
<keyword evidence="9" id="KW-1185">Reference proteome</keyword>
<gene>
    <name evidence="8" type="ORF">BA890_07880</name>
</gene>
<dbReference type="GO" id="GO:1990281">
    <property type="term" value="C:efflux pump complex"/>
    <property type="evidence" value="ECO:0007669"/>
    <property type="project" value="TreeGrafter"/>
</dbReference>
<name>A0AAN0Y2K7_VIBNA</name>
<evidence type="ECO:0000256" key="7">
    <source>
        <dbReference type="ARBA" id="ARBA00023237"/>
    </source>
</evidence>
<dbReference type="Proteomes" id="UP000092741">
    <property type="component" value="Chromosome 1"/>
</dbReference>
<keyword evidence="6" id="KW-0472">Membrane</keyword>
<keyword evidence="5" id="KW-0812">Transmembrane</keyword>
<dbReference type="Pfam" id="PF02321">
    <property type="entry name" value="OEP"/>
    <property type="match status" value="2"/>
</dbReference>
<evidence type="ECO:0000256" key="6">
    <source>
        <dbReference type="ARBA" id="ARBA00023136"/>
    </source>
</evidence>
<dbReference type="PANTHER" id="PTHR30026">
    <property type="entry name" value="OUTER MEMBRANE PROTEIN TOLC"/>
    <property type="match status" value="1"/>
</dbReference>
<evidence type="ECO:0000256" key="1">
    <source>
        <dbReference type="ARBA" id="ARBA00004442"/>
    </source>
</evidence>
<keyword evidence="7" id="KW-0998">Cell outer membrane</keyword>
<protein>
    <submittedName>
        <fullName evidence="8">Agglutination protein</fullName>
    </submittedName>
</protein>
<comment type="similarity">
    <text evidence="2">Belongs to the outer membrane factor (OMF) (TC 1.B.17) family.</text>
</comment>
<evidence type="ECO:0000256" key="3">
    <source>
        <dbReference type="ARBA" id="ARBA00022448"/>
    </source>
</evidence>
<comment type="subcellular location">
    <subcellularLocation>
        <location evidence="1">Cell outer membrane</location>
    </subcellularLocation>
</comment>
<evidence type="ECO:0000256" key="2">
    <source>
        <dbReference type="ARBA" id="ARBA00007613"/>
    </source>
</evidence>
<evidence type="ECO:0000313" key="9">
    <source>
        <dbReference type="Proteomes" id="UP000092741"/>
    </source>
</evidence>
<dbReference type="SUPFAM" id="SSF56954">
    <property type="entry name" value="Outer membrane efflux proteins (OEP)"/>
    <property type="match status" value="1"/>
</dbReference>
<dbReference type="GO" id="GO:0015562">
    <property type="term" value="F:efflux transmembrane transporter activity"/>
    <property type="evidence" value="ECO:0007669"/>
    <property type="project" value="InterPro"/>
</dbReference>
<accession>A0AAN0Y2K7</accession>
<dbReference type="EMBL" id="CP016345">
    <property type="protein sequence ID" value="ANQ12686.1"/>
    <property type="molecule type" value="Genomic_DNA"/>
</dbReference>
<organism evidence="8 9">
    <name type="scientific">Vibrio natriegens NBRC 15636 = ATCC 14048 = DSM 759</name>
    <dbReference type="NCBI Taxonomy" id="1219067"/>
    <lineage>
        <taxon>Bacteria</taxon>
        <taxon>Pseudomonadati</taxon>
        <taxon>Pseudomonadota</taxon>
        <taxon>Gammaproteobacteria</taxon>
        <taxon>Vibrionales</taxon>
        <taxon>Vibrionaceae</taxon>
        <taxon>Vibrio</taxon>
    </lineage>
</organism>
<evidence type="ECO:0000256" key="4">
    <source>
        <dbReference type="ARBA" id="ARBA00022452"/>
    </source>
</evidence>
<dbReference type="NCBIfam" id="TIGR01844">
    <property type="entry name" value="type_I_sec_TolC"/>
    <property type="match status" value="1"/>
</dbReference>
<dbReference type="InterPro" id="IPR010130">
    <property type="entry name" value="T1SS_OMP_TolC"/>
</dbReference>
<dbReference type="AlphaFoldDB" id="A0AAN0Y2K7"/>
<keyword evidence="3" id="KW-0813">Transport</keyword>
<keyword evidence="4" id="KW-1134">Transmembrane beta strand</keyword>